<feature type="transmembrane region" description="Helical" evidence="9">
    <location>
        <begin position="406"/>
        <end position="424"/>
    </location>
</feature>
<dbReference type="Pfam" id="PF02378">
    <property type="entry name" value="PTS_EIIC"/>
    <property type="match status" value="1"/>
</dbReference>
<dbReference type="OrthoDB" id="1550290at2"/>
<evidence type="ECO:0000313" key="12">
    <source>
        <dbReference type="Proteomes" id="UP000004959"/>
    </source>
</evidence>
<dbReference type="PIRSF" id="PIRSF006351">
    <property type="entry name" value="PTS_EIIC-Cellobiose"/>
    <property type="match status" value="1"/>
</dbReference>
<gene>
    <name evidence="11" type="ORF">OKIT_1248</name>
</gene>
<comment type="caution">
    <text evidence="11">The sequence shown here is derived from an EMBL/GenBank/DDBJ whole genome shotgun (WGS) entry which is preliminary data.</text>
</comment>
<keyword evidence="6 9" id="KW-1133">Transmembrane helix</keyword>
<evidence type="ECO:0000256" key="8">
    <source>
        <dbReference type="PIRNR" id="PIRNR006351"/>
    </source>
</evidence>
<sequence>MNESGNKAQGKRFLDKFSEVSAKIGNEVHLRSLRDAFATIMPLFILAGLAVLINNVIFPFVAKGQALANLQFWGNMVTNGTLNIAGLVLAPVIGFTLARNKGFTNGLLAAVIALSSLIIVMPFTLSVLPNGAKKAVDLTGVLSFSNLGTTGMFAGIIIGLVATEIFIRLSKIKHLKINIGGNVPPSVSASFSDMIPVILTLSLMALLSALLLVLGKTNLIALITNIIQEPLRSFNTSLPGMLFIYSCGNFLFTLGIHQTVINGTLLDPVLLINMNKNMAAYAAHQQIPYILTNTFRDTFGMIGGTGSTLCLLIAIFIFSRNRVSKNVASLASAPGIFNINEPVIFGYPIVFNIPMMIPFVLQPVIGILIAYFFTTIGWMSRVVVLIPWTTPPLLSAYLATAGDWRAVLVQLLIIILGVLFYIPFMKISERVMAKEAALETQK</sequence>
<feature type="domain" description="PTS EIIC type-3" evidence="10">
    <location>
        <begin position="13"/>
        <end position="424"/>
    </location>
</feature>
<dbReference type="NCBIfam" id="TIGR00410">
    <property type="entry name" value="lacE"/>
    <property type="match status" value="1"/>
</dbReference>
<evidence type="ECO:0000256" key="1">
    <source>
        <dbReference type="ARBA" id="ARBA00004651"/>
    </source>
</evidence>
<evidence type="ECO:0000256" key="9">
    <source>
        <dbReference type="SAM" id="Phobius"/>
    </source>
</evidence>
<keyword evidence="5 9" id="KW-0812">Transmembrane</keyword>
<feature type="transmembrane region" description="Helical" evidence="9">
    <location>
        <begin position="105"/>
        <end position="127"/>
    </location>
</feature>
<dbReference type="InterPro" id="IPR004501">
    <property type="entry name" value="PTS_EIIC_3"/>
</dbReference>
<dbReference type="eggNOG" id="COG1455">
    <property type="taxonomic scope" value="Bacteria"/>
</dbReference>
<dbReference type="EMBL" id="AFVZ01000001">
    <property type="protein sequence ID" value="EHN59331.1"/>
    <property type="molecule type" value="Genomic_DNA"/>
</dbReference>
<proteinExistence type="predicted"/>
<dbReference type="InterPro" id="IPR004796">
    <property type="entry name" value="PTS_IIC_cello"/>
</dbReference>
<dbReference type="STRING" id="336988.NT96_07095"/>
<evidence type="ECO:0000259" key="10">
    <source>
        <dbReference type="PROSITE" id="PS51105"/>
    </source>
</evidence>
<dbReference type="PROSITE" id="PS51105">
    <property type="entry name" value="PTS_EIIC_TYPE_3"/>
    <property type="match status" value="1"/>
</dbReference>
<dbReference type="PANTHER" id="PTHR33989:SF10">
    <property type="entry name" value="PERMEASE IIC COMPONENT"/>
    <property type="match status" value="1"/>
</dbReference>
<feature type="transmembrane region" description="Helical" evidence="9">
    <location>
        <begin position="298"/>
        <end position="318"/>
    </location>
</feature>
<comment type="function">
    <text evidence="8">The phosphoenolpyruvate-dependent sugar phosphotransferase system (PTS), a major carbohydrate active -transport system, catalyzes the phosphorylation of incoming sugar substrates concomitant with their translocation across the cell membrane.</text>
</comment>
<feature type="transmembrane region" description="Helical" evidence="9">
    <location>
        <begin position="364"/>
        <end position="386"/>
    </location>
</feature>
<dbReference type="InterPro" id="IPR051088">
    <property type="entry name" value="PTS_Sugar-EIIC/EIIB"/>
</dbReference>
<evidence type="ECO:0000256" key="7">
    <source>
        <dbReference type="ARBA" id="ARBA00023136"/>
    </source>
</evidence>
<dbReference type="PATRIC" id="fig|1045004.4.peg.1231"/>
<dbReference type="PANTHER" id="PTHR33989">
    <property type="match status" value="1"/>
</dbReference>
<organism evidence="11 12">
    <name type="scientific">Oenococcus kitaharae DSM 17330</name>
    <dbReference type="NCBI Taxonomy" id="1045004"/>
    <lineage>
        <taxon>Bacteria</taxon>
        <taxon>Bacillati</taxon>
        <taxon>Bacillota</taxon>
        <taxon>Bacilli</taxon>
        <taxon>Lactobacillales</taxon>
        <taxon>Lactobacillaceae</taxon>
        <taxon>Oenococcus</taxon>
    </lineage>
</organism>
<keyword evidence="2 8" id="KW-0813">Transport</keyword>
<evidence type="ECO:0000256" key="6">
    <source>
        <dbReference type="ARBA" id="ARBA00022989"/>
    </source>
</evidence>
<comment type="subcellular location">
    <subcellularLocation>
        <location evidence="1">Cell membrane</location>
        <topology evidence="1">Multi-pass membrane protein</topology>
    </subcellularLocation>
</comment>
<accession>G9WFN9</accession>
<evidence type="ECO:0000256" key="5">
    <source>
        <dbReference type="ARBA" id="ARBA00022692"/>
    </source>
</evidence>
<dbReference type="GO" id="GO:0008982">
    <property type="term" value="F:protein-N(PI)-phosphohistidine-sugar phosphotransferase activity"/>
    <property type="evidence" value="ECO:0007669"/>
    <property type="project" value="UniProtKB-UniRule"/>
</dbReference>
<feature type="transmembrane region" description="Helical" evidence="9">
    <location>
        <begin position="40"/>
        <end position="61"/>
    </location>
</feature>
<reference evidence="11 12" key="1">
    <citation type="journal article" date="2012" name="PLoS ONE">
        <title>Functional divergence in the genus oenococcus as predicted by genome sequencing of the newly-described species, Oenococcus kitaharae.</title>
        <authorList>
            <person name="Borneman A.R."/>
            <person name="McCarthy J.M."/>
            <person name="Chambers P.J."/>
            <person name="Bartowsky E.J."/>
        </authorList>
    </citation>
    <scope>NUCLEOTIDE SEQUENCE [LARGE SCALE GENOMIC DNA]</scope>
    <source>
        <strain evidence="12">DSM17330</strain>
    </source>
</reference>
<protein>
    <recommendedName>
        <fullName evidence="8">Permease IIC component</fullName>
    </recommendedName>
</protein>
<dbReference type="GO" id="GO:0005886">
    <property type="term" value="C:plasma membrane"/>
    <property type="evidence" value="ECO:0007669"/>
    <property type="project" value="UniProtKB-SubCell"/>
</dbReference>
<feature type="transmembrane region" description="Helical" evidence="9">
    <location>
        <begin position="147"/>
        <end position="167"/>
    </location>
</feature>
<keyword evidence="4 8" id="KW-0762">Sugar transport</keyword>
<dbReference type="Proteomes" id="UP000004959">
    <property type="component" value="Chromosome"/>
</dbReference>
<feature type="transmembrane region" description="Helical" evidence="9">
    <location>
        <begin position="194"/>
        <end position="214"/>
    </location>
</feature>
<dbReference type="GO" id="GO:0009401">
    <property type="term" value="P:phosphoenolpyruvate-dependent sugar phosphotransferase system"/>
    <property type="evidence" value="ECO:0007669"/>
    <property type="project" value="InterPro"/>
</dbReference>
<dbReference type="GO" id="GO:1901264">
    <property type="term" value="P:carbohydrate derivative transport"/>
    <property type="evidence" value="ECO:0007669"/>
    <property type="project" value="TreeGrafter"/>
</dbReference>
<dbReference type="HOGENOM" id="CLU_029688_1_2_9"/>
<evidence type="ECO:0000256" key="2">
    <source>
        <dbReference type="ARBA" id="ARBA00022448"/>
    </source>
</evidence>
<evidence type="ECO:0000313" key="11">
    <source>
        <dbReference type="EMBL" id="EHN59331.1"/>
    </source>
</evidence>
<evidence type="ECO:0000256" key="3">
    <source>
        <dbReference type="ARBA" id="ARBA00022475"/>
    </source>
</evidence>
<keyword evidence="12" id="KW-1185">Reference proteome</keyword>
<dbReference type="RefSeq" id="WP_007746189.1">
    <property type="nucleotide sequence ID" value="NZ_CM001398.1"/>
</dbReference>
<name>G9WFN9_9LACO</name>
<keyword evidence="7 8" id="KW-0472">Membrane</keyword>
<dbReference type="AlphaFoldDB" id="G9WFN9"/>
<dbReference type="InterPro" id="IPR003352">
    <property type="entry name" value="PTS_EIIC"/>
</dbReference>
<evidence type="ECO:0000256" key="4">
    <source>
        <dbReference type="ARBA" id="ARBA00022597"/>
    </source>
</evidence>
<keyword evidence="3 8" id="KW-1003">Cell membrane</keyword>
<feature type="transmembrane region" description="Helical" evidence="9">
    <location>
        <begin position="81"/>
        <end position="98"/>
    </location>
</feature>